<sequence length="127" mass="14902">MIEKTKIGIWMDHSFANLMDYSTNPMQTKTIECNFTHEDKEEALKRSESVMHNKKQNELSEYYKEIAKIIKQYDEVLIFGPTDAKIELYNTIKDGLAYAKIKIGIKPADKMTENQQYAFVRTYFTTN</sequence>
<name>A0ABV0BZ22_9SPHI</name>
<reference evidence="2 3" key="1">
    <citation type="submission" date="2024-04" db="EMBL/GenBank/DDBJ databases">
        <title>WGS of bacteria from Torrens River.</title>
        <authorList>
            <person name="Wyrsch E.R."/>
            <person name="Drigo B."/>
        </authorList>
    </citation>
    <scope>NUCLEOTIDE SEQUENCE [LARGE SCALE GENOMIC DNA]</scope>
    <source>
        <strain evidence="2 3">TWI391</strain>
    </source>
</reference>
<feature type="coiled-coil region" evidence="1">
    <location>
        <begin position="37"/>
        <end position="72"/>
    </location>
</feature>
<evidence type="ECO:0000256" key="1">
    <source>
        <dbReference type="SAM" id="Coils"/>
    </source>
</evidence>
<comment type="caution">
    <text evidence="2">The sequence shown here is derived from an EMBL/GenBank/DDBJ whole genome shotgun (WGS) entry which is preliminary data.</text>
</comment>
<organism evidence="2 3">
    <name type="scientific">Sphingobacterium kitahiroshimense</name>
    <dbReference type="NCBI Taxonomy" id="470446"/>
    <lineage>
        <taxon>Bacteria</taxon>
        <taxon>Pseudomonadati</taxon>
        <taxon>Bacteroidota</taxon>
        <taxon>Sphingobacteriia</taxon>
        <taxon>Sphingobacteriales</taxon>
        <taxon>Sphingobacteriaceae</taxon>
        <taxon>Sphingobacterium</taxon>
    </lineage>
</organism>
<protein>
    <submittedName>
        <fullName evidence="2">Uncharacterized protein</fullName>
    </submittedName>
</protein>
<dbReference type="EMBL" id="JBDJNQ010000007">
    <property type="protein sequence ID" value="MEN5378592.1"/>
    <property type="molecule type" value="Genomic_DNA"/>
</dbReference>
<keyword evidence="3" id="KW-1185">Reference proteome</keyword>
<accession>A0ABV0BZ22</accession>
<gene>
    <name evidence="2" type="ORF">ABE541_15120</name>
</gene>
<evidence type="ECO:0000313" key="2">
    <source>
        <dbReference type="EMBL" id="MEN5378592.1"/>
    </source>
</evidence>
<dbReference type="SUPFAM" id="SSF53137">
    <property type="entry name" value="Translational machinery components"/>
    <property type="match status" value="1"/>
</dbReference>
<keyword evidence="1" id="KW-0175">Coiled coil</keyword>
<proteinExistence type="predicted"/>
<dbReference type="RefSeq" id="WP_339424286.1">
    <property type="nucleotide sequence ID" value="NZ_JBDJLH010000002.1"/>
</dbReference>
<evidence type="ECO:0000313" key="3">
    <source>
        <dbReference type="Proteomes" id="UP001409291"/>
    </source>
</evidence>
<dbReference type="Proteomes" id="UP001409291">
    <property type="component" value="Unassembled WGS sequence"/>
</dbReference>